<organism evidence="2 3">
    <name type="scientific">Physocladia obscura</name>
    <dbReference type="NCBI Taxonomy" id="109957"/>
    <lineage>
        <taxon>Eukaryota</taxon>
        <taxon>Fungi</taxon>
        <taxon>Fungi incertae sedis</taxon>
        <taxon>Chytridiomycota</taxon>
        <taxon>Chytridiomycota incertae sedis</taxon>
        <taxon>Chytridiomycetes</taxon>
        <taxon>Chytridiales</taxon>
        <taxon>Chytriomycetaceae</taxon>
        <taxon>Physocladia</taxon>
    </lineage>
</organism>
<evidence type="ECO:0000313" key="2">
    <source>
        <dbReference type="EMBL" id="KAJ3122502.1"/>
    </source>
</evidence>
<accession>A0AAD5XG94</accession>
<sequence length="386" mass="41853">MNFAVRKVLPALVIFTFNIVHVCALPSTSSTSSSTTTTTSTISSTSLQNVAAESNNSTSTTTSAISTATIAYYSKNTVLPDGAFFASVDTTIPNNNVSDYGYANGSPQAGSFINGWYQGIFWRTVGDPPFIAGAPSIANAQHLTLREDRRERNLLNLTENNFKQDILRRRSNSSNGSVNNDYFYSTQGLDQGYPDSRMMLTISNTTMFCRALLAGATPQTITTPTNVPVACVRFNVTSGAVISATYLEGILGNFSAYVVRRLVLQTPISLSVQGFECTGNADANDEFPSGWYDGVFWRVCGEYPDMFVAGGVVENQFLYNTAGLDQGLTGTRVIATVVGSDPMFCRGVGTTDANSYMACVLFDQSRVVNEYFLYQQLGTWSLYSNS</sequence>
<comment type="caution">
    <text evidence="2">The sequence shown here is derived from an EMBL/GenBank/DDBJ whole genome shotgun (WGS) entry which is preliminary data.</text>
</comment>
<name>A0AAD5XG94_9FUNG</name>
<keyword evidence="3" id="KW-1185">Reference proteome</keyword>
<dbReference type="EMBL" id="JADGJH010000803">
    <property type="protein sequence ID" value="KAJ3122502.1"/>
    <property type="molecule type" value="Genomic_DNA"/>
</dbReference>
<feature type="signal peptide" evidence="1">
    <location>
        <begin position="1"/>
        <end position="24"/>
    </location>
</feature>
<keyword evidence="1" id="KW-0732">Signal</keyword>
<protein>
    <submittedName>
        <fullName evidence="2">Uncharacterized protein</fullName>
    </submittedName>
</protein>
<dbReference type="AlphaFoldDB" id="A0AAD5XG94"/>
<evidence type="ECO:0000313" key="3">
    <source>
        <dbReference type="Proteomes" id="UP001211907"/>
    </source>
</evidence>
<feature type="chain" id="PRO_5042134339" evidence="1">
    <location>
        <begin position="25"/>
        <end position="386"/>
    </location>
</feature>
<evidence type="ECO:0000256" key="1">
    <source>
        <dbReference type="SAM" id="SignalP"/>
    </source>
</evidence>
<reference evidence="2" key="1">
    <citation type="submission" date="2020-05" db="EMBL/GenBank/DDBJ databases">
        <title>Phylogenomic resolution of chytrid fungi.</title>
        <authorList>
            <person name="Stajich J.E."/>
            <person name="Amses K."/>
            <person name="Simmons R."/>
            <person name="Seto K."/>
            <person name="Myers J."/>
            <person name="Bonds A."/>
            <person name="Quandt C.A."/>
            <person name="Barry K."/>
            <person name="Liu P."/>
            <person name="Grigoriev I."/>
            <person name="Longcore J.E."/>
            <person name="James T.Y."/>
        </authorList>
    </citation>
    <scope>NUCLEOTIDE SEQUENCE</scope>
    <source>
        <strain evidence="2">JEL0513</strain>
    </source>
</reference>
<dbReference type="Proteomes" id="UP001211907">
    <property type="component" value="Unassembled WGS sequence"/>
</dbReference>
<proteinExistence type="predicted"/>
<gene>
    <name evidence="2" type="ORF">HK100_011973</name>
</gene>